<feature type="non-terminal residue" evidence="2">
    <location>
        <position position="1"/>
    </location>
</feature>
<dbReference type="AlphaFoldDB" id="A0A0H5RND6"/>
<sequence>VFPHSGSFQPNPISESLSRVFVTKYIAIVQSVMTSKAGILASSIWGILTIATCFLAISRYIEERKPEHKFAILETKIATLSGRANEGFYRNNGFRQQQLLTSLKKFENIINNDNSNSVKLRDIKAKLRESIDDLRVVAHSNK</sequence>
<evidence type="ECO:0000256" key="1">
    <source>
        <dbReference type="SAM" id="Phobius"/>
    </source>
</evidence>
<dbReference type="EMBL" id="HACM01009807">
    <property type="protein sequence ID" value="CRZ10249.1"/>
    <property type="molecule type" value="Transcribed_RNA"/>
</dbReference>
<proteinExistence type="predicted"/>
<name>A0A0H5RND6_9EUKA</name>
<feature type="transmembrane region" description="Helical" evidence="1">
    <location>
        <begin position="39"/>
        <end position="61"/>
    </location>
</feature>
<organism evidence="2">
    <name type="scientific">Spongospora subterranea</name>
    <dbReference type="NCBI Taxonomy" id="70186"/>
    <lineage>
        <taxon>Eukaryota</taxon>
        <taxon>Sar</taxon>
        <taxon>Rhizaria</taxon>
        <taxon>Endomyxa</taxon>
        <taxon>Phytomyxea</taxon>
        <taxon>Plasmodiophorida</taxon>
        <taxon>Plasmodiophoridae</taxon>
        <taxon>Spongospora</taxon>
    </lineage>
</organism>
<protein>
    <submittedName>
        <fullName evidence="2">Uncharacterized protein</fullName>
    </submittedName>
</protein>
<keyword evidence="1" id="KW-0812">Transmembrane</keyword>
<keyword evidence="1" id="KW-1133">Transmembrane helix</keyword>
<keyword evidence="1" id="KW-0472">Membrane</keyword>
<reference evidence="2" key="1">
    <citation type="submission" date="2015-04" db="EMBL/GenBank/DDBJ databases">
        <title>The genome sequence of the plant pathogenic Rhizarian Plasmodiophora brassicae reveals insights in its biotrophic life cycle and the origin of chitin synthesis.</title>
        <authorList>
            <person name="Schwelm A."/>
            <person name="Fogelqvist J."/>
            <person name="Knaust A."/>
            <person name="Julke S."/>
            <person name="Lilja T."/>
            <person name="Dhandapani V."/>
            <person name="Bonilla-Rosso G."/>
            <person name="Karlsson M."/>
            <person name="Shevchenko A."/>
            <person name="Choi S.R."/>
            <person name="Kim H.G."/>
            <person name="Park J.Y."/>
            <person name="Lim Y.P."/>
            <person name="Ludwig-Muller J."/>
            <person name="Dixelius C."/>
        </authorList>
    </citation>
    <scope>NUCLEOTIDE SEQUENCE</scope>
    <source>
        <tissue evidence="2">Potato root galls</tissue>
    </source>
</reference>
<evidence type="ECO:0000313" key="2">
    <source>
        <dbReference type="EMBL" id="CRZ10249.1"/>
    </source>
</evidence>
<accession>A0A0H5RND6</accession>